<feature type="chain" id="PRO_5003623013" description="Outer membrane protein beta-barrel domain-containing protein" evidence="1">
    <location>
        <begin position="27"/>
        <end position="192"/>
    </location>
</feature>
<accession>H9UH37</accession>
<feature type="signal peptide" evidence="1">
    <location>
        <begin position="1"/>
        <end position="26"/>
    </location>
</feature>
<evidence type="ECO:0000313" key="3">
    <source>
        <dbReference type="Proteomes" id="UP000007383"/>
    </source>
</evidence>
<evidence type="ECO:0000313" key="2">
    <source>
        <dbReference type="EMBL" id="AFG36830.1"/>
    </source>
</evidence>
<protein>
    <recommendedName>
        <fullName evidence="4">Outer membrane protein beta-barrel domain-containing protein</fullName>
    </recommendedName>
</protein>
<name>H9UH37_SPIAZ</name>
<keyword evidence="1" id="KW-0732">Signal</keyword>
<organism evidence="2 3">
    <name type="scientific">Spirochaeta africana (strain ATCC 700263 / DSM 8902 / Z-7692)</name>
    <dbReference type="NCBI Taxonomy" id="889378"/>
    <lineage>
        <taxon>Bacteria</taxon>
        <taxon>Pseudomonadati</taxon>
        <taxon>Spirochaetota</taxon>
        <taxon>Spirochaetia</taxon>
        <taxon>Spirochaetales</taxon>
        <taxon>Spirochaetaceae</taxon>
        <taxon>Spirochaeta</taxon>
    </lineage>
</organism>
<dbReference type="EMBL" id="CP003282">
    <property type="protein sequence ID" value="AFG36830.1"/>
    <property type="molecule type" value="Genomic_DNA"/>
</dbReference>
<dbReference type="AlphaFoldDB" id="H9UH37"/>
<sequence>MKIINKTRLLLIALALLLIGAINAPALEFNPQAFDVGLAAAKPLGDYADVSDFGIGLNAQLQMGAEAMSGLQVLADLSILYQLTTEDDTGIYDFAPSIGLAYYHALNDEIVLGGQIGYGIILHLVTGDWESGVSGPELYTDQALFVAGEVAYRLSDSGAAFVRPRFTFFTQEDTNGMMVGADLGYRFILGGE</sequence>
<dbReference type="KEGG" id="sfc:Spiaf_0732"/>
<dbReference type="STRING" id="889378.Spiaf_0732"/>
<evidence type="ECO:0000256" key="1">
    <source>
        <dbReference type="SAM" id="SignalP"/>
    </source>
</evidence>
<dbReference type="RefSeq" id="WP_014454827.1">
    <property type="nucleotide sequence ID" value="NC_017098.1"/>
</dbReference>
<dbReference type="Proteomes" id="UP000007383">
    <property type="component" value="Chromosome"/>
</dbReference>
<evidence type="ECO:0008006" key="4">
    <source>
        <dbReference type="Google" id="ProtNLM"/>
    </source>
</evidence>
<reference evidence="3" key="1">
    <citation type="journal article" date="2013" name="Stand. Genomic Sci.">
        <title>Complete genome sequence of the halophilic bacterium Spirochaeta africana type strain (Z-7692(T)) from the alkaline Lake Magadi in the East African Rift.</title>
        <authorList>
            <person name="Liolos K."/>
            <person name="Abt B."/>
            <person name="Scheuner C."/>
            <person name="Teshima H."/>
            <person name="Held B."/>
            <person name="Lapidus A."/>
            <person name="Nolan M."/>
            <person name="Lucas S."/>
            <person name="Deshpande S."/>
            <person name="Cheng J.F."/>
            <person name="Tapia R."/>
            <person name="Goodwin L.A."/>
            <person name="Pitluck S."/>
            <person name="Pagani I."/>
            <person name="Ivanova N."/>
            <person name="Mavromatis K."/>
            <person name="Mikhailova N."/>
            <person name="Huntemann M."/>
            <person name="Pati A."/>
            <person name="Chen A."/>
            <person name="Palaniappan K."/>
            <person name="Land M."/>
            <person name="Rohde M."/>
            <person name="Tindall B.J."/>
            <person name="Detter J.C."/>
            <person name="Goker M."/>
            <person name="Bristow J."/>
            <person name="Eisen J.A."/>
            <person name="Markowitz V."/>
            <person name="Hugenholtz P."/>
            <person name="Woyke T."/>
            <person name="Klenk H.P."/>
            <person name="Kyrpides N.C."/>
        </authorList>
    </citation>
    <scope>NUCLEOTIDE SEQUENCE</scope>
    <source>
        <strain evidence="3">ATCC 700263 / DSM 8902 / Z-7692</strain>
    </source>
</reference>
<gene>
    <name evidence="2" type="ordered locus">Spiaf_0732</name>
</gene>
<dbReference type="PATRIC" id="fig|889378.3.peg.740"/>
<dbReference type="HOGENOM" id="CLU_1427189_0_0_12"/>
<keyword evidence="3" id="KW-1185">Reference proteome</keyword>
<proteinExistence type="predicted"/>